<dbReference type="PANTHER" id="PTHR43481">
    <property type="entry name" value="FRUCTOSE-1-PHOSPHATE PHOSPHATASE"/>
    <property type="match status" value="1"/>
</dbReference>
<dbReference type="Gene3D" id="3.40.50.1000">
    <property type="entry name" value="HAD superfamily/HAD-like"/>
    <property type="match status" value="1"/>
</dbReference>
<proteinExistence type="predicted"/>
<dbReference type="CDD" id="cd07505">
    <property type="entry name" value="HAD_BPGM-like"/>
    <property type="match status" value="1"/>
</dbReference>
<dbReference type="KEGG" id="fpf:DCC35_17830"/>
<dbReference type="InterPro" id="IPR041492">
    <property type="entry name" value="HAD_2"/>
</dbReference>
<evidence type="ECO:0000313" key="2">
    <source>
        <dbReference type="Proteomes" id="UP000298616"/>
    </source>
</evidence>
<dbReference type="InterPro" id="IPR023198">
    <property type="entry name" value="PGP-like_dom2"/>
</dbReference>
<evidence type="ECO:0000313" key="1">
    <source>
        <dbReference type="EMBL" id="QCK16454.1"/>
    </source>
</evidence>
<organism evidence="1 2">
    <name type="scientific">Mangrovivirga cuniculi</name>
    <dbReference type="NCBI Taxonomy" id="2715131"/>
    <lineage>
        <taxon>Bacteria</taxon>
        <taxon>Pseudomonadati</taxon>
        <taxon>Bacteroidota</taxon>
        <taxon>Cytophagia</taxon>
        <taxon>Cytophagales</taxon>
        <taxon>Mangrovivirgaceae</taxon>
        <taxon>Mangrovivirga</taxon>
    </lineage>
</organism>
<gene>
    <name evidence="1" type="ORF">DCC35_17830</name>
</gene>
<dbReference type="InterPro" id="IPR023214">
    <property type="entry name" value="HAD_sf"/>
</dbReference>
<dbReference type="Pfam" id="PF13419">
    <property type="entry name" value="HAD_2"/>
    <property type="match status" value="1"/>
</dbReference>
<dbReference type="SUPFAM" id="SSF56784">
    <property type="entry name" value="HAD-like"/>
    <property type="match status" value="1"/>
</dbReference>
<dbReference type="SFLD" id="SFLDG01129">
    <property type="entry name" value="C1.5:_HAD__Beta-PGM__Phosphata"/>
    <property type="match status" value="1"/>
</dbReference>
<reference evidence="1 2" key="1">
    <citation type="submission" date="2018-04" db="EMBL/GenBank/DDBJ databases">
        <title>Complete genome uncultured novel isolate.</title>
        <authorList>
            <person name="Merlino G."/>
        </authorList>
    </citation>
    <scope>NUCLEOTIDE SEQUENCE [LARGE SCALE GENOMIC DNA]</scope>
    <source>
        <strain evidence="2">R1DC9</strain>
    </source>
</reference>
<dbReference type="PANTHER" id="PTHR43481:SF4">
    <property type="entry name" value="GLYCEROL-1-PHOSPHATE PHOSPHOHYDROLASE 1-RELATED"/>
    <property type="match status" value="1"/>
</dbReference>
<dbReference type="InterPro" id="IPR006439">
    <property type="entry name" value="HAD-SF_hydro_IA"/>
</dbReference>
<dbReference type="Gene3D" id="1.10.150.240">
    <property type="entry name" value="Putative phosphatase, domain 2"/>
    <property type="match status" value="1"/>
</dbReference>
<dbReference type="NCBIfam" id="TIGR01509">
    <property type="entry name" value="HAD-SF-IA-v3"/>
    <property type="match status" value="1"/>
</dbReference>
<dbReference type="SFLD" id="SFLDS00003">
    <property type="entry name" value="Haloacid_Dehalogenase"/>
    <property type="match status" value="1"/>
</dbReference>
<protein>
    <submittedName>
        <fullName evidence="1">Phosphatase</fullName>
    </submittedName>
</protein>
<dbReference type="AlphaFoldDB" id="A0A4D7K6T1"/>
<dbReference type="EMBL" id="CP028923">
    <property type="protein sequence ID" value="QCK16454.1"/>
    <property type="molecule type" value="Genomic_DNA"/>
</dbReference>
<dbReference type="InterPro" id="IPR036412">
    <property type="entry name" value="HAD-like_sf"/>
</dbReference>
<keyword evidence="2" id="KW-1185">Reference proteome</keyword>
<dbReference type="Proteomes" id="UP000298616">
    <property type="component" value="Chromosome"/>
</dbReference>
<name>A0A4D7K6T1_9BACT</name>
<dbReference type="GO" id="GO:0050308">
    <property type="term" value="F:sugar-phosphatase activity"/>
    <property type="evidence" value="ECO:0007669"/>
    <property type="project" value="TreeGrafter"/>
</dbReference>
<accession>A0A4D7K6T1</accession>
<sequence length="196" mass="22416">MIDLPEKTGAKALIFDLDGTLANTMEVHYEAYKKVTDTYGIDFSRQLFYDWAGTPTITTFERLKEMYQLEDMDPVDCTLRKRENFKKNFHLVNRIEPVFDIVREWHGKLPMSIGTGSSRQMGMKTIETLHMTPYFDHIITVDDVSKGKPDPETFAKCALLMGVETSDCLVFEDGEPGIVAARALDMKIVDVREYLS</sequence>
<dbReference type="InterPro" id="IPR051806">
    <property type="entry name" value="HAD-like_SPP"/>
</dbReference>